<reference evidence="1 2" key="1">
    <citation type="submission" date="2014-06" db="EMBL/GenBank/DDBJ databases">
        <authorList>
            <consortium name="DOE Joint Genome Institute"/>
            <person name="Kuo A."/>
            <person name="Kohler A."/>
            <person name="Nagy L.G."/>
            <person name="Floudas D."/>
            <person name="Copeland A."/>
            <person name="Barry K.W."/>
            <person name="Cichocki N."/>
            <person name="Veneault-Fourrey C."/>
            <person name="LaButti K."/>
            <person name="Lindquist E.A."/>
            <person name="Lipzen A."/>
            <person name="Lundell T."/>
            <person name="Morin E."/>
            <person name="Murat C."/>
            <person name="Sun H."/>
            <person name="Tunlid A."/>
            <person name="Henrissat B."/>
            <person name="Grigoriev I.V."/>
            <person name="Hibbett D.S."/>
            <person name="Martin F."/>
            <person name="Nordberg H.P."/>
            <person name="Cantor M.N."/>
            <person name="Hua S.X."/>
        </authorList>
    </citation>
    <scope>NUCLEOTIDE SEQUENCE [LARGE SCALE GENOMIC DNA]</scope>
    <source>
        <strain evidence="1 2">ATCC 200175</strain>
    </source>
</reference>
<dbReference type="HOGENOM" id="CLU_869053_0_0_1"/>
<evidence type="ECO:0000313" key="1">
    <source>
        <dbReference type="EMBL" id="KIJ15100.1"/>
    </source>
</evidence>
<accession>A0A0C9THE4</accession>
<protein>
    <submittedName>
        <fullName evidence="1">Uncharacterized protein</fullName>
    </submittedName>
</protein>
<organism evidence="1 2">
    <name type="scientific">Paxillus involutus ATCC 200175</name>
    <dbReference type="NCBI Taxonomy" id="664439"/>
    <lineage>
        <taxon>Eukaryota</taxon>
        <taxon>Fungi</taxon>
        <taxon>Dikarya</taxon>
        <taxon>Basidiomycota</taxon>
        <taxon>Agaricomycotina</taxon>
        <taxon>Agaricomycetes</taxon>
        <taxon>Agaricomycetidae</taxon>
        <taxon>Boletales</taxon>
        <taxon>Paxilineae</taxon>
        <taxon>Paxillaceae</taxon>
        <taxon>Paxillus</taxon>
    </lineage>
</organism>
<proteinExistence type="predicted"/>
<gene>
    <name evidence="1" type="ORF">PAXINDRAFT_99638</name>
</gene>
<keyword evidence="2" id="KW-1185">Reference proteome</keyword>
<reference evidence="2" key="2">
    <citation type="submission" date="2015-01" db="EMBL/GenBank/DDBJ databases">
        <title>Evolutionary Origins and Diversification of the Mycorrhizal Mutualists.</title>
        <authorList>
            <consortium name="DOE Joint Genome Institute"/>
            <consortium name="Mycorrhizal Genomics Consortium"/>
            <person name="Kohler A."/>
            <person name="Kuo A."/>
            <person name="Nagy L.G."/>
            <person name="Floudas D."/>
            <person name="Copeland A."/>
            <person name="Barry K.W."/>
            <person name="Cichocki N."/>
            <person name="Veneault-Fourrey C."/>
            <person name="LaButti K."/>
            <person name="Lindquist E.A."/>
            <person name="Lipzen A."/>
            <person name="Lundell T."/>
            <person name="Morin E."/>
            <person name="Murat C."/>
            <person name="Riley R."/>
            <person name="Ohm R."/>
            <person name="Sun H."/>
            <person name="Tunlid A."/>
            <person name="Henrissat B."/>
            <person name="Grigoriev I.V."/>
            <person name="Hibbett D.S."/>
            <person name="Martin F."/>
        </authorList>
    </citation>
    <scope>NUCLEOTIDE SEQUENCE [LARGE SCALE GENOMIC DNA]</scope>
    <source>
        <strain evidence="2">ATCC 200175</strain>
    </source>
</reference>
<evidence type="ECO:0000313" key="2">
    <source>
        <dbReference type="Proteomes" id="UP000053647"/>
    </source>
</evidence>
<dbReference type="EMBL" id="KN819338">
    <property type="protein sequence ID" value="KIJ15100.1"/>
    <property type="molecule type" value="Genomic_DNA"/>
</dbReference>
<dbReference type="AlphaFoldDB" id="A0A0C9THE4"/>
<name>A0A0C9THE4_PAXIN</name>
<dbReference type="Proteomes" id="UP000053647">
    <property type="component" value="Unassembled WGS sequence"/>
</dbReference>
<sequence length="320" mass="37085">MAIRIAHSKVKAKLEVNQYLHDLQETTAFKFASDVTTCRRLSLPDVRLIRLLYYYPALFYPTHLRIPPPNESVMTRTLYYGYAVSDEWLLQEAARLGIQDPREEIVIFNTCLTIMIRAGLFMGRSAIKRVTAPSTGEKEYWCFTLASNDRSDNLPNPRGKGVRPVREESYQRLKQLLGRLLYYYPALFYPPHLRIPPPNESVMTRTLYYGYAVSDEWLLQEAARLGIRDPREEIVIFNTCLTIMIRAGLFMGRSAIKRVTAPSTGEKEYWCFTLASNDRSDNLPNPRGKGVRPVREESYQRLKQLLGLDHEPCWYPYVEA</sequence>
<dbReference type="OrthoDB" id="2602444at2759"/>